<protein>
    <recommendedName>
        <fullName evidence="1">Phosphoribulokinase/uridine kinase domain-containing protein</fullName>
    </recommendedName>
</protein>
<comment type="caution">
    <text evidence="2">The sequence shown here is derived from an EMBL/GenBank/DDBJ whole genome shotgun (WGS) entry which is preliminary data.</text>
</comment>
<dbReference type="AlphaFoldDB" id="A0A2A5CB84"/>
<accession>A0A2A5CB84</accession>
<dbReference type="PANTHER" id="PTHR10285">
    <property type="entry name" value="URIDINE KINASE"/>
    <property type="match status" value="1"/>
</dbReference>
<organism evidence="2 3">
    <name type="scientific">SAR86 cluster bacterium</name>
    <dbReference type="NCBI Taxonomy" id="2030880"/>
    <lineage>
        <taxon>Bacteria</taxon>
        <taxon>Pseudomonadati</taxon>
        <taxon>Pseudomonadota</taxon>
        <taxon>Gammaproteobacteria</taxon>
        <taxon>SAR86 cluster</taxon>
    </lineage>
</organism>
<dbReference type="SUPFAM" id="SSF52540">
    <property type="entry name" value="P-loop containing nucleoside triphosphate hydrolases"/>
    <property type="match status" value="1"/>
</dbReference>
<sequence>MSLLKKAQVALSDFIETEKLPLAYLQTVEQWYIPLVQDIQHKISEHQGASNTFVVGIHGCQGSGKSTLAALLVLLLQEMLGLRSINLSLDDFYLTHAEREELAASVHPLLITRGVPGTHDVGLALQVLAALKQSGDVAIPRFNKAIDDREVESKWPRVKAPVDVILIEGWCLAVGPQKNSELSQAVNVLEAEEDQGEWRAYINQKLAGEYQDLTDTLDMLIMLKAPDFSNVLDWRLQQENKLKEQKNNSTSSKIMNRDELIRFISHYERLTRHALQSVPVTADVVYQLNDDQSIQSKLKG</sequence>
<reference evidence="3" key="1">
    <citation type="submission" date="2017-08" db="EMBL/GenBank/DDBJ databases">
        <title>A dynamic microbial community with high functional redundancy inhabits the cold, oxic subseafloor aquifer.</title>
        <authorList>
            <person name="Tully B.J."/>
            <person name="Wheat C.G."/>
            <person name="Glazer B.T."/>
            <person name="Huber J.A."/>
        </authorList>
    </citation>
    <scope>NUCLEOTIDE SEQUENCE [LARGE SCALE GENOMIC DNA]</scope>
</reference>
<dbReference type="Pfam" id="PF00485">
    <property type="entry name" value="PRK"/>
    <property type="match status" value="1"/>
</dbReference>
<feature type="domain" description="Phosphoribulokinase/uridine kinase" evidence="1">
    <location>
        <begin position="54"/>
        <end position="169"/>
    </location>
</feature>
<dbReference type="InterPro" id="IPR006083">
    <property type="entry name" value="PRK/URK"/>
</dbReference>
<dbReference type="Proteomes" id="UP000228987">
    <property type="component" value="Unassembled WGS sequence"/>
</dbReference>
<gene>
    <name evidence="2" type="ORF">COA71_08665</name>
</gene>
<dbReference type="GO" id="GO:0005524">
    <property type="term" value="F:ATP binding"/>
    <property type="evidence" value="ECO:0007669"/>
    <property type="project" value="InterPro"/>
</dbReference>
<dbReference type="InterPro" id="IPR027417">
    <property type="entry name" value="P-loop_NTPase"/>
</dbReference>
<proteinExistence type="predicted"/>
<dbReference type="Gene3D" id="3.40.50.300">
    <property type="entry name" value="P-loop containing nucleotide triphosphate hydrolases"/>
    <property type="match status" value="1"/>
</dbReference>
<evidence type="ECO:0000313" key="3">
    <source>
        <dbReference type="Proteomes" id="UP000228987"/>
    </source>
</evidence>
<dbReference type="EMBL" id="NVWI01000006">
    <property type="protein sequence ID" value="PCJ41109.1"/>
    <property type="molecule type" value="Genomic_DNA"/>
</dbReference>
<name>A0A2A5CB84_9GAMM</name>
<evidence type="ECO:0000259" key="1">
    <source>
        <dbReference type="Pfam" id="PF00485"/>
    </source>
</evidence>
<evidence type="ECO:0000313" key="2">
    <source>
        <dbReference type="EMBL" id="PCJ41109.1"/>
    </source>
</evidence>
<dbReference type="GO" id="GO:0016301">
    <property type="term" value="F:kinase activity"/>
    <property type="evidence" value="ECO:0007669"/>
    <property type="project" value="InterPro"/>
</dbReference>